<dbReference type="SUPFAM" id="SSF53448">
    <property type="entry name" value="Nucleotide-diphospho-sugar transferases"/>
    <property type="match status" value="1"/>
</dbReference>
<reference evidence="2" key="1">
    <citation type="submission" date="2017-09" db="EMBL/GenBank/DDBJ databases">
        <title>Depth-based differentiation of microbial function through sediment-hosted aquifers and enrichment of novel symbionts in the deep terrestrial subsurface.</title>
        <authorList>
            <person name="Probst A.J."/>
            <person name="Ladd B."/>
            <person name="Jarett J.K."/>
            <person name="Geller-Mcgrath D.E."/>
            <person name="Sieber C.M.K."/>
            <person name="Emerson J.B."/>
            <person name="Anantharaman K."/>
            <person name="Thomas B.C."/>
            <person name="Malmstrom R."/>
            <person name="Stieglmeier M."/>
            <person name="Klingl A."/>
            <person name="Woyke T."/>
            <person name="Ryan C.M."/>
            <person name="Banfield J.F."/>
        </authorList>
    </citation>
    <scope>NUCLEOTIDE SEQUENCE [LARGE SCALE GENOMIC DNA]</scope>
</reference>
<gene>
    <name evidence="1" type="ORF">COU07_03125</name>
</gene>
<dbReference type="PANTHER" id="PTHR42866:SF1">
    <property type="entry name" value="SPORE COAT POLYSACCHARIDE BIOSYNTHESIS PROTEIN SPSF"/>
    <property type="match status" value="1"/>
</dbReference>
<dbReference type="GO" id="GO:0005829">
    <property type="term" value="C:cytosol"/>
    <property type="evidence" value="ECO:0007669"/>
    <property type="project" value="TreeGrafter"/>
</dbReference>
<dbReference type="Pfam" id="PF02348">
    <property type="entry name" value="CTP_transf_3"/>
    <property type="match status" value="1"/>
</dbReference>
<proteinExistence type="predicted"/>
<protein>
    <submittedName>
        <fullName evidence="1">Acylneuraminate cytidylyltransferase</fullName>
    </submittedName>
</protein>
<evidence type="ECO:0000313" key="1">
    <source>
        <dbReference type="EMBL" id="PIR89056.1"/>
    </source>
</evidence>
<evidence type="ECO:0000313" key="2">
    <source>
        <dbReference type="Proteomes" id="UP000231157"/>
    </source>
</evidence>
<name>A0A2H0UTS9_9BACT</name>
<sequence length="265" mass="30376">MEGKNIKIIALIQARMGSTRLSNKVLKEVDGKPMIGIIIDRIKQAKEINGIVIATSDKEKDDAIEKFAEKINTECFRGSEEDLLDRLYNAGKKYGADAILRLTGDNPIIDEKIIDKVARTFRKQYGKISLVSTCVPMTFPEGLSMELIDIKTLEKLHNELKTPAEREGFAVIVHMKKNEKIYLRHTIASDTDQSRFRLSVDYPEDFHVVEKIIKHFKKNNQQYFSINDVVHFLESHPNILKINSQKQDRSKYPFVADDNAVQKAR</sequence>
<comment type="caution">
    <text evidence="1">The sequence shown here is derived from an EMBL/GenBank/DDBJ whole genome shotgun (WGS) entry which is preliminary data.</text>
</comment>
<keyword evidence="1" id="KW-0808">Transferase</keyword>
<dbReference type="AlphaFoldDB" id="A0A2H0UTS9"/>
<organism evidence="1 2">
    <name type="scientific">Candidatus Harrisonbacteria bacterium CG10_big_fil_rev_8_21_14_0_10_40_38</name>
    <dbReference type="NCBI Taxonomy" id="1974583"/>
    <lineage>
        <taxon>Bacteria</taxon>
        <taxon>Candidatus Harrisoniibacteriota</taxon>
    </lineage>
</organism>
<dbReference type="Gene3D" id="3.90.550.10">
    <property type="entry name" value="Spore Coat Polysaccharide Biosynthesis Protein SpsA, Chain A"/>
    <property type="match status" value="1"/>
</dbReference>
<dbReference type="PANTHER" id="PTHR42866">
    <property type="entry name" value="3-DEOXY-MANNO-OCTULOSONATE CYTIDYLYLTRANSFERASE"/>
    <property type="match status" value="1"/>
</dbReference>
<dbReference type="InterPro" id="IPR029044">
    <property type="entry name" value="Nucleotide-diphossugar_trans"/>
</dbReference>
<dbReference type="GO" id="GO:0016779">
    <property type="term" value="F:nucleotidyltransferase activity"/>
    <property type="evidence" value="ECO:0007669"/>
    <property type="project" value="UniProtKB-KW"/>
</dbReference>
<dbReference type="CDD" id="cd02518">
    <property type="entry name" value="GT2_SpsF"/>
    <property type="match status" value="1"/>
</dbReference>
<accession>A0A2H0UTS9</accession>
<dbReference type="Proteomes" id="UP000231157">
    <property type="component" value="Unassembled WGS sequence"/>
</dbReference>
<keyword evidence="1" id="KW-0548">Nucleotidyltransferase</keyword>
<dbReference type="InterPro" id="IPR003329">
    <property type="entry name" value="Cytidylyl_trans"/>
</dbReference>
<dbReference type="EMBL" id="PFAZ01000008">
    <property type="protein sequence ID" value="PIR89056.1"/>
    <property type="molecule type" value="Genomic_DNA"/>
</dbReference>